<reference evidence="1 2" key="1">
    <citation type="journal article" date="2011" name="J. Bacteriol.">
        <title>Complete genome sequence of Burkholderia rhizoxinica, an endosymbiont of Rhizopus microsporus.</title>
        <authorList>
            <person name="Lackner G."/>
            <person name="Moebius N."/>
            <person name="Partida-Martinez L."/>
            <person name="Hertweck C."/>
        </authorList>
    </citation>
    <scope>NUCLEOTIDE SEQUENCE [LARGE SCALE GENOMIC DNA]</scope>
    <source>
        <strain evidence="2">DSM 19002 / CIP 109453 / HKI 454</strain>
    </source>
</reference>
<dbReference type="EMBL" id="FR687359">
    <property type="protein sequence ID" value="CBW75420.1"/>
    <property type="molecule type" value="Genomic_DNA"/>
</dbReference>
<sequence>MFMRSSNVRMRSDVEGTGTALLKFVVSIKDDKLAFAVPGVYSQNNLIQ</sequence>
<evidence type="ECO:0000313" key="2">
    <source>
        <dbReference type="Proteomes" id="UP000007437"/>
    </source>
</evidence>
<proteinExistence type="predicted"/>
<dbReference type="AlphaFoldDB" id="E5AS38"/>
<dbReference type="Proteomes" id="UP000007437">
    <property type="component" value="Chromosome"/>
</dbReference>
<dbReference type="HOGENOM" id="CLU_3150496_0_0_4"/>
<dbReference type="KEGG" id="brh:RBRH_03952"/>
<accession>E5AS38</accession>
<gene>
    <name evidence="1" type="ordered locus">RBRH_03952</name>
</gene>
<organism evidence="1 2">
    <name type="scientific">Mycetohabitans rhizoxinica (strain DSM 19002 / CIP 109453 / HKI 454)</name>
    <name type="common">Paraburkholderia rhizoxinica</name>
    <dbReference type="NCBI Taxonomy" id="882378"/>
    <lineage>
        <taxon>Bacteria</taxon>
        <taxon>Pseudomonadati</taxon>
        <taxon>Pseudomonadota</taxon>
        <taxon>Betaproteobacteria</taxon>
        <taxon>Burkholderiales</taxon>
        <taxon>Burkholderiaceae</taxon>
        <taxon>Mycetohabitans</taxon>
    </lineage>
</organism>
<evidence type="ECO:0000313" key="1">
    <source>
        <dbReference type="EMBL" id="CBW75420.1"/>
    </source>
</evidence>
<protein>
    <submittedName>
        <fullName evidence="1">Uncharacterized protein</fullName>
    </submittedName>
</protein>
<name>E5AS38_MYCRK</name>